<dbReference type="STRING" id="1827387.A4S15_00270"/>
<dbReference type="InterPro" id="IPR000847">
    <property type="entry name" value="LysR_HTH_N"/>
</dbReference>
<reference evidence="6 7" key="1">
    <citation type="journal article" date="2017" name="Water Res.">
        <title>Comammox in drinking water systems.</title>
        <authorList>
            <person name="Wang Y."/>
            <person name="Ma L."/>
            <person name="Mao Y."/>
            <person name="Jiang X."/>
            <person name="Xia Y."/>
            <person name="Yu K."/>
            <person name="Li B."/>
            <person name="Zhang T."/>
        </authorList>
    </citation>
    <scope>NUCLEOTIDE SEQUENCE [LARGE SCALE GENOMIC DNA]</scope>
    <source>
        <strain evidence="6">SG_bin8</strain>
    </source>
</reference>
<dbReference type="AlphaFoldDB" id="A0A1W9I2U7"/>
<keyword evidence="4" id="KW-0804">Transcription</keyword>
<dbReference type="PANTHER" id="PTHR30579">
    <property type="entry name" value="TRANSCRIPTIONAL REGULATOR"/>
    <property type="match status" value="1"/>
</dbReference>
<dbReference type="RefSeq" id="WP_376802112.1">
    <property type="nucleotide sequence ID" value="NZ_DBNB01000034.1"/>
</dbReference>
<evidence type="ECO:0000256" key="1">
    <source>
        <dbReference type="ARBA" id="ARBA00009437"/>
    </source>
</evidence>
<dbReference type="InterPro" id="IPR036388">
    <property type="entry name" value="WH-like_DNA-bd_sf"/>
</dbReference>
<keyword evidence="2" id="KW-0805">Transcription regulation</keyword>
<dbReference type="SUPFAM" id="SSF46785">
    <property type="entry name" value="Winged helix' DNA-binding domain"/>
    <property type="match status" value="1"/>
</dbReference>
<evidence type="ECO:0000313" key="7">
    <source>
        <dbReference type="Proteomes" id="UP000192872"/>
    </source>
</evidence>
<comment type="caution">
    <text evidence="6">The sequence shown here is derived from an EMBL/GenBank/DDBJ whole genome shotgun (WGS) entry which is preliminary data.</text>
</comment>
<dbReference type="Pfam" id="PF03466">
    <property type="entry name" value="LysR_substrate"/>
    <property type="match status" value="1"/>
</dbReference>
<feature type="domain" description="HTH lysR-type" evidence="5">
    <location>
        <begin position="5"/>
        <end position="62"/>
    </location>
</feature>
<protein>
    <submittedName>
        <fullName evidence="6">LysR family transcriptional regulator</fullName>
    </submittedName>
</protein>
<dbReference type="PRINTS" id="PR00039">
    <property type="entry name" value="HTHLYSR"/>
</dbReference>
<dbReference type="InterPro" id="IPR050176">
    <property type="entry name" value="LTTR"/>
</dbReference>
<dbReference type="InterPro" id="IPR036390">
    <property type="entry name" value="WH_DNA-bd_sf"/>
</dbReference>
<dbReference type="GO" id="GO:0003677">
    <property type="term" value="F:DNA binding"/>
    <property type="evidence" value="ECO:0007669"/>
    <property type="project" value="UniProtKB-KW"/>
</dbReference>
<organism evidence="6 7">
    <name type="scientific">Candidatus Raskinella chloraquaticus</name>
    <dbReference type="NCBI Taxonomy" id="1951219"/>
    <lineage>
        <taxon>Bacteria</taxon>
        <taxon>Pseudomonadati</taxon>
        <taxon>Pseudomonadota</taxon>
        <taxon>Alphaproteobacteria</taxon>
        <taxon>Hyphomicrobiales</taxon>
        <taxon>Phreatobacteraceae</taxon>
        <taxon>Candidatus Raskinella</taxon>
    </lineage>
</organism>
<dbReference type="SUPFAM" id="SSF53850">
    <property type="entry name" value="Periplasmic binding protein-like II"/>
    <property type="match status" value="1"/>
</dbReference>
<dbReference type="EMBL" id="LWDL01000005">
    <property type="protein sequence ID" value="OQW53922.1"/>
    <property type="molecule type" value="Genomic_DNA"/>
</dbReference>
<dbReference type="InterPro" id="IPR005119">
    <property type="entry name" value="LysR_subst-bd"/>
</dbReference>
<dbReference type="Gene3D" id="1.10.10.10">
    <property type="entry name" value="Winged helix-like DNA-binding domain superfamily/Winged helix DNA-binding domain"/>
    <property type="match status" value="1"/>
</dbReference>
<name>A0A1W9I2U7_9HYPH</name>
<dbReference type="Gene3D" id="3.40.190.10">
    <property type="entry name" value="Periplasmic binding protein-like II"/>
    <property type="match status" value="2"/>
</dbReference>
<accession>A0A1W9I2U7</accession>
<proteinExistence type="inferred from homology"/>
<evidence type="ECO:0000256" key="4">
    <source>
        <dbReference type="ARBA" id="ARBA00023163"/>
    </source>
</evidence>
<dbReference type="Proteomes" id="UP000192872">
    <property type="component" value="Unassembled WGS sequence"/>
</dbReference>
<keyword evidence="3" id="KW-0238">DNA-binding</keyword>
<dbReference type="PANTHER" id="PTHR30579:SF7">
    <property type="entry name" value="HTH-TYPE TRANSCRIPTIONAL REGULATOR LRHA-RELATED"/>
    <property type="match status" value="1"/>
</dbReference>
<dbReference type="Pfam" id="PF00126">
    <property type="entry name" value="HTH_1"/>
    <property type="match status" value="1"/>
</dbReference>
<evidence type="ECO:0000259" key="5">
    <source>
        <dbReference type="PROSITE" id="PS50931"/>
    </source>
</evidence>
<dbReference type="FunFam" id="1.10.10.10:FF:000001">
    <property type="entry name" value="LysR family transcriptional regulator"/>
    <property type="match status" value="1"/>
</dbReference>
<gene>
    <name evidence="6" type="ORF">A4S15_00270</name>
</gene>
<dbReference type="GO" id="GO:0003700">
    <property type="term" value="F:DNA-binding transcription factor activity"/>
    <property type="evidence" value="ECO:0007669"/>
    <property type="project" value="InterPro"/>
</dbReference>
<evidence type="ECO:0000256" key="2">
    <source>
        <dbReference type="ARBA" id="ARBA00023015"/>
    </source>
</evidence>
<comment type="similarity">
    <text evidence="1">Belongs to the LysR transcriptional regulatory family.</text>
</comment>
<evidence type="ECO:0000313" key="6">
    <source>
        <dbReference type="EMBL" id="OQW53922.1"/>
    </source>
</evidence>
<dbReference type="PROSITE" id="PS50931">
    <property type="entry name" value="HTH_LYSR"/>
    <property type="match status" value="1"/>
</dbReference>
<evidence type="ECO:0000256" key="3">
    <source>
        <dbReference type="ARBA" id="ARBA00023125"/>
    </source>
</evidence>
<sequence length="295" mass="32494">MPILLDPDHMRTLVAIAESGSFTRAADEVHKAQSAVSMQMKRLEDQLGRPLFEREGRQSRLTADGMRLVEFARRLLRLNDEAVASFRAPGLSGHVRLGTPDDYMANFPQLLSRFARAHPSVEVTVMCEPTSELLKRLQQDDVDLAIITYVGQTQRARIFRRERLLWVTSDRHSVHEEPTVPLALGRPDCSWRATAILALDSIARRHRLVFTSWNAPIVGQAILEGFAVSVLPESALQPGMRVLTAGDGFPELPPVEIALVRAAGAINPLAEALERYIVSALDNIGGGLPLSVAAE</sequence>